<accession>A0A3S5AS18</accession>
<name>A0A3S5AS18_9PLAT</name>
<dbReference type="OrthoDB" id="10030361at2759"/>
<evidence type="ECO:0000313" key="2">
    <source>
        <dbReference type="Proteomes" id="UP000784294"/>
    </source>
</evidence>
<proteinExistence type="predicted"/>
<protein>
    <recommendedName>
        <fullName evidence="3">Protein kinase domain-containing protein</fullName>
    </recommendedName>
</protein>
<dbReference type="AlphaFoldDB" id="A0A3S5AS18"/>
<reference evidence="1" key="1">
    <citation type="submission" date="2018-11" db="EMBL/GenBank/DDBJ databases">
        <authorList>
            <consortium name="Pathogen Informatics"/>
        </authorList>
    </citation>
    <scope>NUCLEOTIDE SEQUENCE</scope>
</reference>
<comment type="caution">
    <text evidence="1">The sequence shown here is derived from an EMBL/GenBank/DDBJ whole genome shotgun (WGS) entry which is preliminary data.</text>
</comment>
<gene>
    <name evidence="1" type="ORF">PXEA_LOCUS17193</name>
</gene>
<dbReference type="EMBL" id="CAAALY010063709">
    <property type="protein sequence ID" value="VEL23753.1"/>
    <property type="molecule type" value="Genomic_DNA"/>
</dbReference>
<dbReference type="Proteomes" id="UP000784294">
    <property type="component" value="Unassembled WGS sequence"/>
</dbReference>
<feature type="non-terminal residue" evidence="1">
    <location>
        <position position="238"/>
    </location>
</feature>
<dbReference type="Gene3D" id="3.30.200.20">
    <property type="entry name" value="Phosphorylase Kinase, domain 1"/>
    <property type="match status" value="1"/>
</dbReference>
<evidence type="ECO:0000313" key="1">
    <source>
        <dbReference type="EMBL" id="VEL23753.1"/>
    </source>
</evidence>
<organism evidence="1 2">
    <name type="scientific">Protopolystoma xenopodis</name>
    <dbReference type="NCBI Taxonomy" id="117903"/>
    <lineage>
        <taxon>Eukaryota</taxon>
        <taxon>Metazoa</taxon>
        <taxon>Spiralia</taxon>
        <taxon>Lophotrochozoa</taxon>
        <taxon>Platyhelminthes</taxon>
        <taxon>Monogenea</taxon>
        <taxon>Polyopisthocotylea</taxon>
        <taxon>Polystomatidea</taxon>
        <taxon>Polystomatidae</taxon>
        <taxon>Protopolystoma</taxon>
    </lineage>
</organism>
<evidence type="ECO:0008006" key="3">
    <source>
        <dbReference type="Google" id="ProtNLM"/>
    </source>
</evidence>
<keyword evidence="2" id="KW-1185">Reference proteome</keyword>
<sequence length="238" mass="25871">MLGVSTSPTSNSQAAHIASVFDLTREASGFCQPGVHIYKENKLKMAKHMNIASRHSHLCLSDFSNRYENFQGVERGENYVSGQLQLVNSKKRKADEADLYAYKSSLVSIHPHSVLPSNQSYAVHQNLTQYGVGNAESGSHKQNHYAQISNGYPSNLIAASDDVSGSRDQSSFASNVLNKHLTNSIAVASNNKAGTRATISEGDYTIVVGEVLNSMSESYEVMAFLGRGTFGQVVKCRC</sequence>